<dbReference type="Gene3D" id="2.60.34.30">
    <property type="entry name" value="Competence, DNA-entry nuclease inhibitor, ComJ"/>
    <property type="match status" value="1"/>
</dbReference>
<evidence type="ECO:0000313" key="1">
    <source>
        <dbReference type="EMBL" id="WGL17682.1"/>
    </source>
</evidence>
<reference evidence="1 2" key="1">
    <citation type="submission" date="2023-02" db="EMBL/GenBank/DDBJ databases">
        <title>Description and genomic characterization of Microbulbifer bruguierae sp. nov., isolated from the sediment of mangrove plant Bruguiera sexangula.</title>
        <authorList>
            <person name="Long M."/>
        </authorList>
    </citation>
    <scope>NUCLEOTIDE SEQUENCE [LARGE SCALE GENOMIC DNA]</scope>
    <source>
        <strain evidence="1 2">H12</strain>
    </source>
</reference>
<organism evidence="1 2">
    <name type="scientific">Microbulbifer bruguierae</name>
    <dbReference type="NCBI Taxonomy" id="3029061"/>
    <lineage>
        <taxon>Bacteria</taxon>
        <taxon>Pseudomonadati</taxon>
        <taxon>Pseudomonadota</taxon>
        <taxon>Gammaproteobacteria</taxon>
        <taxon>Cellvibrionales</taxon>
        <taxon>Microbulbiferaceae</taxon>
        <taxon>Microbulbifer</taxon>
    </lineage>
</organism>
<protein>
    <submittedName>
        <fullName evidence="1">Uncharacterized protein</fullName>
    </submittedName>
</protein>
<keyword evidence="2" id="KW-1185">Reference proteome</keyword>
<evidence type="ECO:0000313" key="2">
    <source>
        <dbReference type="Proteomes" id="UP001236500"/>
    </source>
</evidence>
<dbReference type="InterPro" id="IPR038691">
    <property type="entry name" value="ComJ_sf"/>
</dbReference>
<sequence>MKNYKFELFADYFQVYLMDTEADDDISEVWTEEALDLKLGALPNTLAIGTFRNVDVPVEVEIRDSEPYVDLEEWDHASKGHVTIKSGRCVVFCCTDFLPDAQRLKYHQASMQYYL</sequence>
<accession>A0ABY8NGF1</accession>
<dbReference type="Proteomes" id="UP001236500">
    <property type="component" value="Chromosome"/>
</dbReference>
<name>A0ABY8NGF1_9GAMM</name>
<gene>
    <name evidence="1" type="ORF">PVT68_05155</name>
</gene>
<dbReference type="EMBL" id="CP118605">
    <property type="protein sequence ID" value="WGL17682.1"/>
    <property type="molecule type" value="Genomic_DNA"/>
</dbReference>
<dbReference type="RefSeq" id="WP_280321583.1">
    <property type="nucleotide sequence ID" value="NZ_CP118605.1"/>
</dbReference>
<proteinExistence type="predicted"/>